<feature type="region of interest" description="Disordered" evidence="5">
    <location>
        <begin position="1"/>
        <end position="84"/>
    </location>
</feature>
<evidence type="ECO:0000313" key="9">
    <source>
        <dbReference type="EMBL" id="CCE93709.1"/>
    </source>
</evidence>
<dbReference type="STRING" id="1076872.G8ZXU2"/>
<dbReference type="GeneID" id="11505004"/>
<dbReference type="EMBL" id="HE616748">
    <property type="protein sequence ID" value="CCE93709.1"/>
    <property type="molecule type" value="Genomic_DNA"/>
</dbReference>
<evidence type="ECO:0000259" key="7">
    <source>
        <dbReference type="Pfam" id="PF19037"/>
    </source>
</evidence>
<evidence type="ECO:0000259" key="8">
    <source>
        <dbReference type="Pfam" id="PF19038"/>
    </source>
</evidence>
<dbReference type="GO" id="GO:0032511">
    <property type="term" value="P:late endosome to vacuole transport via multivesicular body sorting pathway"/>
    <property type="evidence" value="ECO:0007669"/>
    <property type="project" value="EnsemblFungi"/>
</dbReference>
<dbReference type="PRINTS" id="PR01546">
    <property type="entry name" value="YEAST73DUF"/>
</dbReference>
<keyword evidence="4" id="KW-0072">Autophagy</keyword>
<comment type="subcellular location">
    <subcellularLocation>
        <location evidence="4">Endosome</location>
        <location evidence="4">Multivesicular body membrane</location>
        <topology evidence="4">Peripheral membrane protein</topology>
    </subcellularLocation>
    <subcellularLocation>
        <location evidence="1 4">Prevacuolar compartment membrane</location>
        <topology evidence="1 4">Peripheral membrane protein</topology>
    </subcellularLocation>
    <subcellularLocation>
        <location evidence="4">Vacuole membrane</location>
        <topology evidence="4">Peripheral membrane protein</topology>
    </subcellularLocation>
</comment>
<keyword evidence="4" id="KW-0967">Endosome</keyword>
<evidence type="ECO:0000256" key="2">
    <source>
        <dbReference type="ARBA" id="ARBA00008968"/>
    </source>
</evidence>
<dbReference type="Pfam" id="PF19037">
    <property type="entry name" value="Fuz_longin_2"/>
    <property type="match status" value="1"/>
</dbReference>
<dbReference type="GO" id="GO:0044395">
    <property type="term" value="P:protein targeting to vacuolar membrane"/>
    <property type="evidence" value="ECO:0007669"/>
    <property type="project" value="EnsemblFungi"/>
</dbReference>
<dbReference type="InParanoid" id="G8ZXU2"/>
<name>G8ZXU2_TORDE</name>
<sequence length="581" mass="66139">MDSPEEQYIDSRPSRDQVSLRPSLSATSSMFVTNATSEPTTSITLDQTLFRASTPPLEAISDRNDNDNSNDDDDNDDNDNDDDALLESLSQSINSYENSVSRFSHRVVSTDIPTVFIDEAPGGNDELSSWNKNFFILTSAGKPIYSMHGRDQQVTSLAGIINTIMSYFQLRNSEDIRTISSGNAKFSFLNRSPIILVAYSRKGETSNELINQLDFLHSYLISSLSQRQLSRFFNKRENFDLRNFLEATDFENLDEICSLICERLYPDVLLGALQCLTLKKTYRTQIHNAMLQCLLKESDLPRGTILYGLIVAPNNKLCSVLRPRGHTLHTTDLHLLFCLIYHQFQNLQNQQEMWVPICFPKFNSNGFLYCYIKFMTNAPQQVSGPKPVLVLISAQKDAFFPLKSLGTNLIRSLQSSELIDKLYRAKSIKITDVPAPLVHHFIYKSRKHVQYVMPELQFATQPDTESTSEQTLGYEKKIMTYYQQIHKSLVRDDGGSFSRSTLSFVQWTATDSLSTVTDQSLFQEENISMMGLAWITPSFELYLICNNGTNDKNVVLKSAKKIVSWCRKHEERLFVNEGAIF</sequence>
<keyword evidence="10" id="KW-1185">Reference proteome</keyword>
<evidence type="ECO:0000256" key="3">
    <source>
        <dbReference type="ARBA" id="ARBA00018132"/>
    </source>
</evidence>
<evidence type="ECO:0000313" key="10">
    <source>
        <dbReference type="Proteomes" id="UP000005627"/>
    </source>
</evidence>
<organism evidence="9 10">
    <name type="scientific">Torulaspora delbrueckii</name>
    <name type="common">Yeast</name>
    <name type="synonym">Candida colliculosa</name>
    <dbReference type="NCBI Taxonomy" id="4950"/>
    <lineage>
        <taxon>Eukaryota</taxon>
        <taxon>Fungi</taxon>
        <taxon>Dikarya</taxon>
        <taxon>Ascomycota</taxon>
        <taxon>Saccharomycotina</taxon>
        <taxon>Saccharomycetes</taxon>
        <taxon>Saccharomycetales</taxon>
        <taxon>Saccharomycetaceae</taxon>
        <taxon>Torulaspora</taxon>
    </lineage>
</organism>
<dbReference type="GO" id="GO:0005085">
    <property type="term" value="F:guanyl-nucleotide exchange factor activity"/>
    <property type="evidence" value="ECO:0007669"/>
    <property type="project" value="EnsemblFungi"/>
</dbReference>
<dbReference type="Pfam" id="PF19036">
    <property type="entry name" value="Fuz_longin_1"/>
    <property type="match status" value="1"/>
</dbReference>
<dbReference type="InterPro" id="IPR043970">
    <property type="entry name" value="FUZ/MON1/HPS1_longin_3"/>
</dbReference>
<reference evidence="9 10" key="1">
    <citation type="journal article" date="2011" name="Proc. Natl. Acad. Sci. U.S.A.">
        <title>Evolutionary erosion of yeast sex chromosomes by mating-type switching accidents.</title>
        <authorList>
            <person name="Gordon J.L."/>
            <person name="Armisen D."/>
            <person name="Proux-Wera E."/>
            <person name="Oheigeartaigh S.S."/>
            <person name="Byrne K.P."/>
            <person name="Wolfe K.H."/>
        </authorList>
    </citation>
    <scope>NUCLEOTIDE SEQUENCE [LARGE SCALE GENOMIC DNA]</scope>
    <source>
        <strain evidence="10">ATCC 10662 / CBS 1146 / NBRC 0425 / NCYC 2629 / NRRL Y-866</strain>
    </source>
</reference>
<keyword evidence="4" id="KW-0926">Vacuole</keyword>
<comment type="similarity">
    <text evidence="2 4">Belongs to the MON1/SAND family.</text>
</comment>
<evidence type="ECO:0000256" key="5">
    <source>
        <dbReference type="SAM" id="MobiDB-lite"/>
    </source>
</evidence>
<proteinExistence type="inferred from homology"/>
<dbReference type="GO" id="GO:0032585">
    <property type="term" value="C:multivesicular body membrane"/>
    <property type="evidence" value="ECO:0007669"/>
    <property type="project" value="UniProtKB-SubCell"/>
</dbReference>
<gene>
    <name evidence="9" type="primary">TDEL0G03420</name>
    <name evidence="9" type="ORF">TDEL_0G03420</name>
</gene>
<dbReference type="KEGG" id="tdl:TDEL_0G03420"/>
<dbReference type="PANTHER" id="PTHR13027:SF7">
    <property type="entry name" value="VACUOLAR FUSION PROTEIN MON1 HOMOLOG"/>
    <property type="match status" value="1"/>
</dbReference>
<evidence type="ECO:0000256" key="4">
    <source>
        <dbReference type="RuleBase" id="RU367048"/>
    </source>
</evidence>
<comment type="function">
    <text evidence="4">Required for multiple vacuole delivery pathways including the cytoplasm to vacuole transport (Cvt), autophagy, pexophagy and endocytosis.</text>
</comment>
<dbReference type="GO" id="GO:0010314">
    <property type="term" value="F:phosphatidylinositol-5-phosphate binding"/>
    <property type="evidence" value="ECO:0007669"/>
    <property type="project" value="EnsemblFungi"/>
</dbReference>
<dbReference type="GO" id="GO:0032266">
    <property type="term" value="F:phosphatidylinositol-3-phosphate binding"/>
    <property type="evidence" value="ECO:0007669"/>
    <property type="project" value="EnsemblFungi"/>
</dbReference>
<feature type="domain" description="FUZ/MON1/HPS1 first Longin" evidence="6">
    <location>
        <begin position="132"/>
        <end position="255"/>
    </location>
</feature>
<dbReference type="HOGENOM" id="CLU_014574_0_0_1"/>
<dbReference type="GO" id="GO:0001786">
    <property type="term" value="F:phosphatidylserine binding"/>
    <property type="evidence" value="ECO:0007669"/>
    <property type="project" value="EnsemblFungi"/>
</dbReference>
<dbReference type="GO" id="GO:1990624">
    <property type="term" value="F:guanyl nucleotide exchange factor inhibitor activity"/>
    <property type="evidence" value="ECO:0007669"/>
    <property type="project" value="EnsemblFungi"/>
</dbReference>
<dbReference type="Pfam" id="PF19038">
    <property type="entry name" value="Fuz_longin_3"/>
    <property type="match status" value="1"/>
</dbReference>
<feature type="domain" description="FUZ/MON1/HPS1 third Longin" evidence="8">
    <location>
        <begin position="438"/>
        <end position="570"/>
    </location>
</feature>
<keyword evidence="4" id="KW-0653">Protein transport</keyword>
<dbReference type="OrthoDB" id="272411at2759"/>
<dbReference type="GO" id="GO:0000329">
    <property type="term" value="C:fungal-type vacuole membrane"/>
    <property type="evidence" value="ECO:0007669"/>
    <property type="project" value="EnsemblFungi"/>
</dbReference>
<dbReference type="InterPro" id="IPR043972">
    <property type="entry name" value="FUZ/MON1/HPS1_longin_1"/>
</dbReference>
<dbReference type="GO" id="GO:0016236">
    <property type="term" value="P:macroautophagy"/>
    <property type="evidence" value="ECO:0007669"/>
    <property type="project" value="EnsemblFungi"/>
</dbReference>
<dbReference type="AlphaFoldDB" id="G8ZXU2"/>
<dbReference type="GO" id="GO:0035658">
    <property type="term" value="C:Mon1-Ccz1 complex"/>
    <property type="evidence" value="ECO:0007669"/>
    <property type="project" value="EnsemblFungi"/>
</dbReference>
<feature type="domain" description="FUZ/MON1/HPS1 second Longin" evidence="7">
    <location>
        <begin position="305"/>
        <end position="406"/>
    </location>
</feature>
<dbReference type="InterPro" id="IPR004353">
    <property type="entry name" value="Mon1"/>
</dbReference>
<protein>
    <recommendedName>
        <fullName evidence="3 4">Vacuolar fusion protein MON1</fullName>
    </recommendedName>
</protein>
<keyword evidence="4" id="KW-0813">Transport</keyword>
<dbReference type="InterPro" id="IPR043971">
    <property type="entry name" value="FUZ/MON1/HPS1_longin_2"/>
</dbReference>
<dbReference type="GO" id="GO:0005829">
    <property type="term" value="C:cytosol"/>
    <property type="evidence" value="ECO:0007669"/>
    <property type="project" value="EnsemblFungi"/>
</dbReference>
<accession>G8ZXU2</accession>
<dbReference type="GO" id="GO:0048278">
    <property type="term" value="P:vesicle docking"/>
    <property type="evidence" value="ECO:0007669"/>
    <property type="project" value="EnsemblFungi"/>
</dbReference>
<dbReference type="eggNOG" id="KOG0997">
    <property type="taxonomic scope" value="Eukaryota"/>
</dbReference>
<evidence type="ECO:0000256" key="1">
    <source>
        <dbReference type="ARBA" id="ARBA00004380"/>
    </source>
</evidence>
<evidence type="ECO:0000259" key="6">
    <source>
        <dbReference type="Pfam" id="PF19036"/>
    </source>
</evidence>
<dbReference type="FunCoup" id="G8ZXU2">
    <property type="interactions" value="585"/>
</dbReference>
<dbReference type="PANTHER" id="PTHR13027">
    <property type="entry name" value="SAND PROTEIN-RELATED"/>
    <property type="match status" value="1"/>
</dbReference>
<dbReference type="GO" id="GO:0032258">
    <property type="term" value="P:cytoplasm to vacuole targeting by the Cvt pathway"/>
    <property type="evidence" value="ECO:0007669"/>
    <property type="project" value="EnsemblFungi"/>
</dbReference>
<feature type="compositionally biased region" description="Polar residues" evidence="5">
    <location>
        <begin position="16"/>
        <end position="51"/>
    </location>
</feature>
<keyword evidence="4" id="KW-0472">Membrane</keyword>
<feature type="compositionally biased region" description="Acidic residues" evidence="5">
    <location>
        <begin position="68"/>
        <end position="84"/>
    </location>
</feature>
<dbReference type="RefSeq" id="XP_003682920.1">
    <property type="nucleotide sequence ID" value="XM_003682872.1"/>
</dbReference>
<dbReference type="Proteomes" id="UP000005627">
    <property type="component" value="Chromosome 7"/>
</dbReference>